<dbReference type="PANTHER" id="PTHR40077:SF2">
    <property type="entry name" value="MEMBRANE PROTEIN"/>
    <property type="match status" value="1"/>
</dbReference>
<keyword evidence="2" id="KW-1003">Cell membrane</keyword>
<proteinExistence type="predicted"/>
<protein>
    <submittedName>
        <fullName evidence="8">Integral membrane protein</fullName>
    </submittedName>
</protein>
<reference evidence="8 9" key="1">
    <citation type="submission" date="2020-07" db="EMBL/GenBank/DDBJ databases">
        <title>Sequencing the genomes of 1000 actinobacteria strains.</title>
        <authorList>
            <person name="Klenk H.-P."/>
        </authorList>
    </citation>
    <scope>NUCLEOTIDE SEQUENCE [LARGE SCALE GENOMIC DNA]</scope>
    <source>
        <strain evidence="8 9">DSM 24723</strain>
    </source>
</reference>
<keyword evidence="5 6" id="KW-0472">Membrane</keyword>
<evidence type="ECO:0000256" key="3">
    <source>
        <dbReference type="ARBA" id="ARBA00022692"/>
    </source>
</evidence>
<feature type="transmembrane region" description="Helical" evidence="6">
    <location>
        <begin position="59"/>
        <end position="83"/>
    </location>
</feature>
<evidence type="ECO:0000256" key="6">
    <source>
        <dbReference type="SAM" id="Phobius"/>
    </source>
</evidence>
<accession>A0A852X395</accession>
<dbReference type="Proteomes" id="UP000592181">
    <property type="component" value="Unassembled WGS sequence"/>
</dbReference>
<evidence type="ECO:0000256" key="4">
    <source>
        <dbReference type="ARBA" id="ARBA00022989"/>
    </source>
</evidence>
<evidence type="ECO:0000313" key="8">
    <source>
        <dbReference type="EMBL" id="NYG35760.1"/>
    </source>
</evidence>
<dbReference type="GO" id="GO:0005886">
    <property type="term" value="C:plasma membrane"/>
    <property type="evidence" value="ECO:0007669"/>
    <property type="project" value="UniProtKB-SubCell"/>
</dbReference>
<evidence type="ECO:0000256" key="2">
    <source>
        <dbReference type="ARBA" id="ARBA00022475"/>
    </source>
</evidence>
<dbReference type="PANTHER" id="PTHR40077">
    <property type="entry name" value="MEMBRANE PROTEIN-RELATED"/>
    <property type="match status" value="1"/>
</dbReference>
<feature type="domain" description="DUF3817" evidence="7">
    <location>
        <begin position="28"/>
        <end position="114"/>
    </location>
</feature>
<name>A0A852X395_9MICO</name>
<comment type="caution">
    <text evidence="8">The sequence shown here is derived from an EMBL/GenBank/DDBJ whole genome shotgun (WGS) entry which is preliminary data.</text>
</comment>
<gene>
    <name evidence="8" type="ORF">BJY28_000229</name>
</gene>
<evidence type="ECO:0000256" key="5">
    <source>
        <dbReference type="ARBA" id="ARBA00023136"/>
    </source>
</evidence>
<keyword evidence="9" id="KW-1185">Reference proteome</keyword>
<evidence type="ECO:0000256" key="1">
    <source>
        <dbReference type="ARBA" id="ARBA00004651"/>
    </source>
</evidence>
<dbReference type="NCBIfam" id="TIGR03954">
    <property type="entry name" value="integ_memb_HG"/>
    <property type="match status" value="1"/>
</dbReference>
<dbReference type="AlphaFoldDB" id="A0A852X395"/>
<dbReference type="EMBL" id="JACBZX010000001">
    <property type="protein sequence ID" value="NYG35760.1"/>
    <property type="molecule type" value="Genomic_DNA"/>
</dbReference>
<evidence type="ECO:0000259" key="7">
    <source>
        <dbReference type="Pfam" id="PF12823"/>
    </source>
</evidence>
<evidence type="ECO:0000313" key="9">
    <source>
        <dbReference type="Proteomes" id="UP000592181"/>
    </source>
</evidence>
<dbReference type="InterPro" id="IPR023201">
    <property type="entry name" value="SecY_dom_sf"/>
</dbReference>
<feature type="transmembrane region" description="Helical" evidence="6">
    <location>
        <begin position="23"/>
        <end position="47"/>
    </location>
</feature>
<keyword evidence="3 6" id="KW-0812">Transmembrane</keyword>
<dbReference type="InterPro" id="IPR023845">
    <property type="entry name" value="DUF3817_TM"/>
</dbReference>
<dbReference type="Pfam" id="PF12823">
    <property type="entry name" value="DUF3817"/>
    <property type="match status" value="1"/>
</dbReference>
<organism evidence="8 9">
    <name type="scientific">Janibacter alkaliphilus</name>
    <dbReference type="NCBI Taxonomy" id="1069963"/>
    <lineage>
        <taxon>Bacteria</taxon>
        <taxon>Bacillati</taxon>
        <taxon>Actinomycetota</taxon>
        <taxon>Actinomycetes</taxon>
        <taxon>Micrococcales</taxon>
        <taxon>Intrasporangiaceae</taxon>
        <taxon>Janibacter</taxon>
    </lineage>
</organism>
<dbReference type="RefSeq" id="WP_179461377.1">
    <property type="nucleotide sequence ID" value="NZ_JACBZX010000001.1"/>
</dbReference>
<sequence length="121" mass="13183">MTDKPAARDTPGAAQQVTADPRAIATALTLFRVTALIAGVALFVLIAEMIMKYGFGNDALTWWSPVHGVIFMAFVVATANLGFKVGWSLGRMIATMLLACLPFVAFIEERRVVREVEPLTR</sequence>
<keyword evidence="4 6" id="KW-1133">Transmembrane helix</keyword>
<feature type="transmembrane region" description="Helical" evidence="6">
    <location>
        <begin position="89"/>
        <end position="107"/>
    </location>
</feature>
<comment type="subcellular location">
    <subcellularLocation>
        <location evidence="1">Cell membrane</location>
        <topology evidence="1">Multi-pass membrane protein</topology>
    </subcellularLocation>
</comment>
<dbReference type="SUPFAM" id="SSF103491">
    <property type="entry name" value="Preprotein translocase SecY subunit"/>
    <property type="match status" value="1"/>
</dbReference>